<name>A0A1V1I2T6_9FIRM</name>
<gene>
    <name evidence="1" type="ORF">CRIB_1822</name>
</gene>
<organism evidence="1 2">
    <name type="scientific">Romboutsia ilealis</name>
    <dbReference type="NCBI Taxonomy" id="1115758"/>
    <lineage>
        <taxon>Bacteria</taxon>
        <taxon>Bacillati</taxon>
        <taxon>Bacillota</taxon>
        <taxon>Clostridia</taxon>
        <taxon>Peptostreptococcales</taxon>
        <taxon>Peptostreptococcaceae</taxon>
        <taxon>Romboutsia</taxon>
    </lineage>
</organism>
<accession>A0A1V1I2T6</accession>
<dbReference type="Proteomes" id="UP000245622">
    <property type="component" value="Chromosome 1"/>
</dbReference>
<evidence type="ECO:0000313" key="2">
    <source>
        <dbReference type="Proteomes" id="UP000245622"/>
    </source>
</evidence>
<keyword evidence="2" id="KW-1185">Reference proteome</keyword>
<dbReference type="AlphaFoldDB" id="A0A1V1I2T6"/>
<dbReference type="KEGG" id="ril:CRIB_1822"/>
<proteinExistence type="predicted"/>
<dbReference type="EMBL" id="LN555523">
    <property type="protein sequence ID" value="CED94429.1"/>
    <property type="molecule type" value="Genomic_DNA"/>
</dbReference>
<protein>
    <submittedName>
        <fullName evidence="1">Transcriptional regulator, MarR family</fullName>
    </submittedName>
</protein>
<dbReference type="Gene3D" id="1.10.10.10">
    <property type="entry name" value="Winged helix-like DNA-binding domain superfamily/Winged helix DNA-binding domain"/>
    <property type="match status" value="1"/>
</dbReference>
<dbReference type="InterPro" id="IPR036390">
    <property type="entry name" value="WH_DNA-bd_sf"/>
</dbReference>
<dbReference type="GeneID" id="88505459"/>
<dbReference type="RefSeq" id="WP_243633503.1">
    <property type="nucleotide sequence ID" value="NZ_CAJUCR010000004.1"/>
</dbReference>
<reference evidence="1 2" key="1">
    <citation type="submission" date="2014-04" db="EMBL/GenBank/DDBJ databases">
        <authorList>
            <person name="Hornung B.V."/>
        </authorList>
    </citation>
    <scope>NUCLEOTIDE SEQUENCE [LARGE SCALE GENOMIC DNA]</scope>
    <source>
        <strain evidence="1 2">CRIB</strain>
    </source>
</reference>
<sequence>MELKYLSNHLHVSTSSLCILLNKLVEKGYVYREEDKKIEEIHYMELQKKDQKYLMNKK</sequence>
<dbReference type="SUPFAM" id="SSF46785">
    <property type="entry name" value="Winged helix' DNA-binding domain"/>
    <property type="match status" value="1"/>
</dbReference>
<dbReference type="InterPro" id="IPR036388">
    <property type="entry name" value="WH-like_DNA-bd_sf"/>
</dbReference>
<evidence type="ECO:0000313" key="1">
    <source>
        <dbReference type="EMBL" id="CED94429.1"/>
    </source>
</evidence>